<comment type="caution">
    <text evidence="5">The sequence shown here is derived from an EMBL/GenBank/DDBJ whole genome shotgun (WGS) entry which is preliminary data.</text>
</comment>
<keyword evidence="6" id="KW-1185">Reference proteome</keyword>
<evidence type="ECO:0000313" key="6">
    <source>
        <dbReference type="Proteomes" id="UP000267418"/>
    </source>
</evidence>
<evidence type="ECO:0000256" key="3">
    <source>
        <dbReference type="SAM" id="MobiDB-lite"/>
    </source>
</evidence>
<dbReference type="Proteomes" id="UP000267418">
    <property type="component" value="Unassembled WGS sequence"/>
</dbReference>
<name>A0A431TP25_9BURK</name>
<dbReference type="SUPFAM" id="SSF53822">
    <property type="entry name" value="Periplasmic binding protein-like I"/>
    <property type="match status" value="1"/>
</dbReference>
<protein>
    <recommendedName>
        <fullName evidence="4">Leucine-binding protein domain-containing protein</fullName>
    </recommendedName>
</protein>
<dbReference type="AlphaFoldDB" id="A0A431TP25"/>
<dbReference type="OrthoDB" id="9777352at2"/>
<dbReference type="CDD" id="cd06326">
    <property type="entry name" value="PBP1_ABC_ligand_binding-like"/>
    <property type="match status" value="1"/>
</dbReference>
<dbReference type="PANTHER" id="PTHR47235">
    <property type="entry name" value="BLR6548 PROTEIN"/>
    <property type="match status" value="1"/>
</dbReference>
<gene>
    <name evidence="5" type="ORF">EJP69_13940</name>
</gene>
<proteinExistence type="inferred from homology"/>
<evidence type="ECO:0000313" key="5">
    <source>
        <dbReference type="EMBL" id="RTQ35465.1"/>
    </source>
</evidence>
<feature type="domain" description="Leucine-binding protein" evidence="4">
    <location>
        <begin position="89"/>
        <end position="417"/>
    </location>
</feature>
<organism evidence="5 6">
    <name type="scientific">Variovorax gossypii</name>
    <dbReference type="NCBI Taxonomy" id="1679495"/>
    <lineage>
        <taxon>Bacteria</taxon>
        <taxon>Pseudomonadati</taxon>
        <taxon>Pseudomonadota</taxon>
        <taxon>Betaproteobacteria</taxon>
        <taxon>Burkholderiales</taxon>
        <taxon>Comamonadaceae</taxon>
        <taxon>Variovorax</taxon>
    </lineage>
</organism>
<feature type="region of interest" description="Disordered" evidence="3">
    <location>
        <begin position="23"/>
        <end position="56"/>
    </location>
</feature>
<dbReference type="InterPro" id="IPR028082">
    <property type="entry name" value="Peripla_BP_I"/>
</dbReference>
<keyword evidence="2" id="KW-0732">Signal</keyword>
<sequence>MDERDQRCGPRRCVPRARVPCGHDLRALPRRHQPQRDRGRAARPSRSRLQRAAAGDAAERGSRLVKTWRIALAALTLAWAAAAPAAEPILVGQSAVLTGPLAPNSLAFMEGQKLLFDQLNKAGGVGGRPVKLITYDDVYAPDKAAANAEKLLGTDRVVCLFGTMGTGIGAAMVPVAAKYDSFIFGGLTGAAVLRGPKVPIYHVRESYADEVHRVMNHLKTVGVVRIAVVSSDDAYGKGIEKDALEALQKNGLSPVLSLRFDPQEKEPARTAQQVIASGAQAVYVIAAGMPAINVIRALVAAPVHPQIYTNSVASSFLLYKELGDKSRGIVLSQVMPPFWKTRFPIVDEYQRARRSAGSEGEGSYLGLEGYITAKAFAEALQRVKGPVTTESLRRSIETSPPMDLGGYTLAFRPDNRNGSSFGDITMLASGGKFAQ</sequence>
<dbReference type="PANTHER" id="PTHR47235:SF1">
    <property type="entry name" value="BLR6548 PROTEIN"/>
    <property type="match status" value="1"/>
</dbReference>
<dbReference type="Gene3D" id="3.40.50.2300">
    <property type="match status" value="2"/>
</dbReference>
<dbReference type="InterPro" id="IPR028081">
    <property type="entry name" value="Leu-bd"/>
</dbReference>
<reference evidence="5 6" key="1">
    <citation type="submission" date="2018-12" db="EMBL/GenBank/DDBJ databases">
        <title>The genome of Variovorax gossypii DSM 100435.</title>
        <authorList>
            <person name="Gao J."/>
            <person name="Sun J."/>
        </authorList>
    </citation>
    <scope>NUCLEOTIDE SEQUENCE [LARGE SCALE GENOMIC DNA]</scope>
    <source>
        <strain evidence="5 6">DSM 100435</strain>
    </source>
</reference>
<evidence type="ECO:0000256" key="1">
    <source>
        <dbReference type="ARBA" id="ARBA00010062"/>
    </source>
</evidence>
<comment type="similarity">
    <text evidence="1">Belongs to the leucine-binding protein family.</text>
</comment>
<dbReference type="Pfam" id="PF13458">
    <property type="entry name" value="Peripla_BP_6"/>
    <property type="match status" value="1"/>
</dbReference>
<evidence type="ECO:0000259" key="4">
    <source>
        <dbReference type="Pfam" id="PF13458"/>
    </source>
</evidence>
<dbReference type="EMBL" id="RXOE01000002">
    <property type="protein sequence ID" value="RTQ35465.1"/>
    <property type="molecule type" value="Genomic_DNA"/>
</dbReference>
<accession>A0A431TP25</accession>
<evidence type="ECO:0000256" key="2">
    <source>
        <dbReference type="ARBA" id="ARBA00022729"/>
    </source>
</evidence>